<reference evidence="1 2" key="1">
    <citation type="submission" date="2020-08" db="EMBL/GenBank/DDBJ databases">
        <title>Genomic Encyclopedia of Type Strains, Phase III (KMG-III): the genomes of soil and plant-associated and newly described type strains.</title>
        <authorList>
            <person name="Whitman W."/>
        </authorList>
    </citation>
    <scope>NUCLEOTIDE SEQUENCE [LARGE SCALE GENOMIC DNA]</scope>
    <source>
        <strain evidence="1 2">CECT 8305</strain>
    </source>
</reference>
<keyword evidence="2" id="KW-1185">Reference proteome</keyword>
<evidence type="ECO:0000313" key="2">
    <source>
        <dbReference type="Proteomes" id="UP000588098"/>
    </source>
</evidence>
<proteinExistence type="predicted"/>
<organism evidence="1 2">
    <name type="scientific">Streptomyces zagrosensis</name>
    <dbReference type="NCBI Taxonomy" id="1042984"/>
    <lineage>
        <taxon>Bacteria</taxon>
        <taxon>Bacillati</taxon>
        <taxon>Actinomycetota</taxon>
        <taxon>Actinomycetes</taxon>
        <taxon>Kitasatosporales</taxon>
        <taxon>Streptomycetaceae</taxon>
        <taxon>Streptomyces</taxon>
    </lineage>
</organism>
<gene>
    <name evidence="1" type="ORF">FHS42_001383</name>
</gene>
<name>A0A7W9Q882_9ACTN</name>
<protein>
    <submittedName>
        <fullName evidence="1">Uncharacterized protein</fullName>
    </submittedName>
</protein>
<dbReference type="AlphaFoldDB" id="A0A7W9Q882"/>
<comment type="caution">
    <text evidence="1">The sequence shown here is derived from an EMBL/GenBank/DDBJ whole genome shotgun (WGS) entry which is preliminary data.</text>
</comment>
<dbReference type="RefSeq" id="WP_246494246.1">
    <property type="nucleotide sequence ID" value="NZ_JACHJL010000002.1"/>
</dbReference>
<accession>A0A7W9Q882</accession>
<dbReference type="Proteomes" id="UP000588098">
    <property type="component" value="Unassembled WGS sequence"/>
</dbReference>
<evidence type="ECO:0000313" key="1">
    <source>
        <dbReference type="EMBL" id="MBB5934357.1"/>
    </source>
</evidence>
<dbReference type="EMBL" id="JACHJL010000002">
    <property type="protein sequence ID" value="MBB5934357.1"/>
    <property type="molecule type" value="Genomic_DNA"/>
</dbReference>
<sequence length="67" mass="7533">MAWEFKHDLYTDLTVRWLTTRRPGQEDEARMRGTDQEAVAAAFGEACAQAVDRAKNPESYGDTATLL</sequence>